<dbReference type="Gene3D" id="1.20.5.1930">
    <property type="match status" value="1"/>
</dbReference>
<accession>A0A953L7U8</accession>
<dbReference type="AlphaFoldDB" id="A0A953L7U8"/>
<dbReference type="InterPro" id="IPR005467">
    <property type="entry name" value="His_kinase_dom"/>
</dbReference>
<dbReference type="Gene3D" id="3.30.565.10">
    <property type="entry name" value="Histidine kinase-like ATPase, C-terminal domain"/>
    <property type="match status" value="1"/>
</dbReference>
<feature type="transmembrane region" description="Helical" evidence="9">
    <location>
        <begin position="470"/>
        <end position="491"/>
    </location>
</feature>
<comment type="catalytic activity">
    <reaction evidence="1">
        <text>ATP + protein L-histidine = ADP + protein N-phospho-L-histidine.</text>
        <dbReference type="EC" id="2.7.13.3"/>
    </reaction>
</comment>
<evidence type="ECO:0000256" key="8">
    <source>
        <dbReference type="ARBA" id="ARBA00023012"/>
    </source>
</evidence>
<dbReference type="Gene3D" id="1.25.40.10">
    <property type="entry name" value="Tetratricopeptide repeat domain"/>
    <property type="match status" value="1"/>
</dbReference>
<dbReference type="EMBL" id="JAHVHU010000003">
    <property type="protein sequence ID" value="MBY5957000.1"/>
    <property type="molecule type" value="Genomic_DNA"/>
</dbReference>
<dbReference type="Pfam" id="PF07730">
    <property type="entry name" value="HisKA_3"/>
    <property type="match status" value="1"/>
</dbReference>
<dbReference type="InterPro" id="IPR050482">
    <property type="entry name" value="Sensor_HK_TwoCompSys"/>
</dbReference>
<keyword evidence="12" id="KW-1185">Reference proteome</keyword>
<evidence type="ECO:0000256" key="1">
    <source>
        <dbReference type="ARBA" id="ARBA00000085"/>
    </source>
</evidence>
<dbReference type="InterPro" id="IPR011712">
    <property type="entry name" value="Sig_transdc_His_kin_sub3_dim/P"/>
</dbReference>
<sequence>MKLFCNATRSEIRWLKWVVLYSPGSLKMALVNGLVLLYGILFSSSLSAQDIFEQLNSDIDQFTTLNEKYQKVIQFEENRQVPINDAYASVLCETVDYYISTDAPERALPVINTLINYYLFGIEVDHDKAHSLVKKIAPHLTLLPRDTSLIKFYINSGELNIYRNNPAAAINDFNLVIDICRQQKDTLLTEYGYAHLKLAEIYSSEWKILESDKKFNQAADLFLRNQDTLMYLWTLSGHSTLYRINGMYREAEKARRKILEACCEQEWLQVVAVAHLSAALESKDRHNDSLQYDHLLKARQYINLNLELAAYIETMTYALQIQYFADQNNIDSAAYFMNKFEAFYRPEDHGSWINKYYIVAQASYAKALRKYDEAERIGHKLIENAQKSNILTSLTRSYDFLVEVYQESGDTRKAFSTLRISNRLRDSLTTIQINNQFLYYNQLFQAEKKNKQILQQEASIQLLSEKNKVLFWRGALIVLVLSGAFLGIYLWRSVYFARQKTALQEDFSQSLIQQQEQERSRLSQELHDGISQELILIKNKLDHRKDAETANLVADTLTQIRQVTRSLYPVMLKSFGLKAAVDQLLNQIAQATPDVKVLCTVDDDWEDLKKSEQLHLFRIIQEATNNVLKYAKCTVLEVRLVRLGKTVYLEVLDNGIGMDLKNHIKMGIGMNSMEERAKILGGSFTLESSKNDGTHIRIKILLS</sequence>
<keyword evidence="9" id="KW-0472">Membrane</keyword>
<keyword evidence="7" id="KW-0067">ATP-binding</keyword>
<name>A0A953L7U8_9BACT</name>
<dbReference type="InterPro" id="IPR003594">
    <property type="entry name" value="HATPase_dom"/>
</dbReference>
<dbReference type="CDD" id="cd16917">
    <property type="entry name" value="HATPase_UhpB-NarQ-NarX-like"/>
    <property type="match status" value="1"/>
</dbReference>
<evidence type="ECO:0000313" key="12">
    <source>
        <dbReference type="Proteomes" id="UP000753961"/>
    </source>
</evidence>
<reference evidence="11" key="1">
    <citation type="submission" date="2021-06" db="EMBL/GenBank/DDBJ databases">
        <title>44 bacteria genomes isolated from Dapeng, Shenzhen.</title>
        <authorList>
            <person name="Zheng W."/>
            <person name="Yu S."/>
            <person name="Huang Y."/>
        </authorList>
    </citation>
    <scope>NUCLEOTIDE SEQUENCE</scope>
    <source>
        <strain evidence="11">DP5N28-2</strain>
    </source>
</reference>
<evidence type="ECO:0000256" key="5">
    <source>
        <dbReference type="ARBA" id="ARBA00022741"/>
    </source>
</evidence>
<evidence type="ECO:0000259" key="10">
    <source>
        <dbReference type="PROSITE" id="PS50109"/>
    </source>
</evidence>
<dbReference type="PANTHER" id="PTHR24421:SF10">
    <property type="entry name" value="NITRATE_NITRITE SENSOR PROTEIN NARQ"/>
    <property type="match status" value="1"/>
</dbReference>
<organism evidence="11 12">
    <name type="scientific">Membranihabitans marinus</name>
    <dbReference type="NCBI Taxonomy" id="1227546"/>
    <lineage>
        <taxon>Bacteria</taxon>
        <taxon>Pseudomonadati</taxon>
        <taxon>Bacteroidota</taxon>
        <taxon>Saprospiria</taxon>
        <taxon>Saprospirales</taxon>
        <taxon>Saprospiraceae</taxon>
        <taxon>Membranihabitans</taxon>
    </lineage>
</organism>
<evidence type="ECO:0000256" key="6">
    <source>
        <dbReference type="ARBA" id="ARBA00022777"/>
    </source>
</evidence>
<dbReference type="GO" id="GO:0016020">
    <property type="term" value="C:membrane"/>
    <property type="evidence" value="ECO:0007669"/>
    <property type="project" value="InterPro"/>
</dbReference>
<keyword evidence="3" id="KW-0597">Phosphoprotein</keyword>
<dbReference type="InterPro" id="IPR011990">
    <property type="entry name" value="TPR-like_helical_dom_sf"/>
</dbReference>
<keyword evidence="9" id="KW-1133">Transmembrane helix</keyword>
<dbReference type="GO" id="GO:0005524">
    <property type="term" value="F:ATP binding"/>
    <property type="evidence" value="ECO:0007669"/>
    <property type="project" value="UniProtKB-KW"/>
</dbReference>
<dbReference type="RefSeq" id="WP_222578524.1">
    <property type="nucleotide sequence ID" value="NZ_JAHVHU010000003.1"/>
</dbReference>
<keyword evidence="5" id="KW-0547">Nucleotide-binding</keyword>
<keyword evidence="6" id="KW-0418">Kinase</keyword>
<evidence type="ECO:0000256" key="3">
    <source>
        <dbReference type="ARBA" id="ARBA00022553"/>
    </source>
</evidence>
<dbReference type="SUPFAM" id="SSF55874">
    <property type="entry name" value="ATPase domain of HSP90 chaperone/DNA topoisomerase II/histidine kinase"/>
    <property type="match status" value="1"/>
</dbReference>
<evidence type="ECO:0000256" key="4">
    <source>
        <dbReference type="ARBA" id="ARBA00022679"/>
    </source>
</evidence>
<proteinExistence type="predicted"/>
<dbReference type="GO" id="GO:0046983">
    <property type="term" value="F:protein dimerization activity"/>
    <property type="evidence" value="ECO:0007669"/>
    <property type="project" value="InterPro"/>
</dbReference>
<evidence type="ECO:0000256" key="7">
    <source>
        <dbReference type="ARBA" id="ARBA00022840"/>
    </source>
</evidence>
<dbReference type="Pfam" id="PF02518">
    <property type="entry name" value="HATPase_c"/>
    <property type="match status" value="1"/>
</dbReference>
<dbReference type="PROSITE" id="PS50109">
    <property type="entry name" value="HIS_KIN"/>
    <property type="match status" value="1"/>
</dbReference>
<keyword evidence="4" id="KW-0808">Transferase</keyword>
<feature type="domain" description="Histidine kinase" evidence="10">
    <location>
        <begin position="521"/>
        <end position="703"/>
    </location>
</feature>
<protein>
    <recommendedName>
        <fullName evidence="2">histidine kinase</fullName>
        <ecNumber evidence="2">2.7.13.3</ecNumber>
    </recommendedName>
</protein>
<gene>
    <name evidence="11" type="ORF">KUV50_02560</name>
</gene>
<keyword evidence="9" id="KW-0812">Transmembrane</keyword>
<dbReference type="SUPFAM" id="SSF48452">
    <property type="entry name" value="TPR-like"/>
    <property type="match status" value="1"/>
</dbReference>
<evidence type="ECO:0000256" key="9">
    <source>
        <dbReference type="SAM" id="Phobius"/>
    </source>
</evidence>
<keyword evidence="8" id="KW-0902">Two-component regulatory system</keyword>
<comment type="caution">
    <text evidence="11">The sequence shown here is derived from an EMBL/GenBank/DDBJ whole genome shotgun (WGS) entry which is preliminary data.</text>
</comment>
<dbReference type="SMART" id="SM00387">
    <property type="entry name" value="HATPase_c"/>
    <property type="match status" value="1"/>
</dbReference>
<evidence type="ECO:0000313" key="11">
    <source>
        <dbReference type="EMBL" id="MBY5957000.1"/>
    </source>
</evidence>
<dbReference type="GO" id="GO:0000155">
    <property type="term" value="F:phosphorelay sensor kinase activity"/>
    <property type="evidence" value="ECO:0007669"/>
    <property type="project" value="InterPro"/>
</dbReference>
<dbReference type="PANTHER" id="PTHR24421">
    <property type="entry name" value="NITRATE/NITRITE SENSOR PROTEIN NARX-RELATED"/>
    <property type="match status" value="1"/>
</dbReference>
<evidence type="ECO:0000256" key="2">
    <source>
        <dbReference type="ARBA" id="ARBA00012438"/>
    </source>
</evidence>
<dbReference type="Proteomes" id="UP000753961">
    <property type="component" value="Unassembled WGS sequence"/>
</dbReference>
<dbReference type="InterPro" id="IPR036890">
    <property type="entry name" value="HATPase_C_sf"/>
</dbReference>
<dbReference type="EC" id="2.7.13.3" evidence="2"/>